<evidence type="ECO:0000313" key="3">
    <source>
        <dbReference type="Proteomes" id="UP000321827"/>
    </source>
</evidence>
<proteinExistence type="predicted"/>
<evidence type="ECO:0008006" key="4">
    <source>
        <dbReference type="Google" id="ProtNLM"/>
    </source>
</evidence>
<evidence type="ECO:0000313" key="2">
    <source>
        <dbReference type="EMBL" id="GEM89254.1"/>
    </source>
</evidence>
<dbReference type="Proteomes" id="UP000321827">
    <property type="component" value="Unassembled WGS sequence"/>
</dbReference>
<sequence length="183" mass="19932">MLRRILCALALGLLPALATTYRSVSVADAVQGRAEAGYVMVSGRFLAFGSYQGLVRGVIAGARFALPVEGQVFDYWPQPGAFLEVWGELERGPDGWRLRFHNARPPGAARGPRPVGHPRPGEVLRVWLRVYSTGGVAARTVGRSEDGRSFYLRNYTGGPGVRCLVGRLLEADVFEVAERCSND</sequence>
<dbReference type="RefSeq" id="WP_147145854.1">
    <property type="nucleotide sequence ID" value="NZ_BJXN01000003.1"/>
</dbReference>
<comment type="caution">
    <text evidence="2">The sequence shown here is derived from an EMBL/GenBank/DDBJ whole genome shotgun (WGS) entry which is preliminary data.</text>
</comment>
<evidence type="ECO:0000256" key="1">
    <source>
        <dbReference type="SAM" id="SignalP"/>
    </source>
</evidence>
<reference evidence="2 3" key="1">
    <citation type="submission" date="2019-07" db="EMBL/GenBank/DDBJ databases">
        <title>Whole genome shotgun sequence of Oceanithermus desulfurans NBRC 100063.</title>
        <authorList>
            <person name="Hosoyama A."/>
            <person name="Uohara A."/>
            <person name="Ohji S."/>
            <person name="Ichikawa N."/>
        </authorList>
    </citation>
    <scope>NUCLEOTIDE SEQUENCE [LARGE SCALE GENOMIC DNA]</scope>
    <source>
        <strain evidence="2 3">NBRC 100063</strain>
    </source>
</reference>
<name>A0A511RHW8_9DEIN</name>
<feature type="chain" id="PRO_5022009275" description="DNA-binding protein" evidence="1">
    <location>
        <begin position="19"/>
        <end position="183"/>
    </location>
</feature>
<dbReference type="AlphaFoldDB" id="A0A511RHW8"/>
<gene>
    <name evidence="2" type="ORF">ODE01S_06880</name>
</gene>
<accession>A0A511RHW8</accession>
<organism evidence="2 3">
    <name type="scientific">Oceanithermus desulfurans NBRC 100063</name>
    <dbReference type="NCBI Taxonomy" id="1227550"/>
    <lineage>
        <taxon>Bacteria</taxon>
        <taxon>Thermotogati</taxon>
        <taxon>Deinococcota</taxon>
        <taxon>Deinococci</taxon>
        <taxon>Thermales</taxon>
        <taxon>Thermaceae</taxon>
        <taxon>Oceanithermus</taxon>
    </lineage>
</organism>
<feature type="signal peptide" evidence="1">
    <location>
        <begin position="1"/>
        <end position="18"/>
    </location>
</feature>
<dbReference type="EMBL" id="BJXN01000003">
    <property type="protein sequence ID" value="GEM89254.1"/>
    <property type="molecule type" value="Genomic_DNA"/>
</dbReference>
<dbReference type="OrthoDB" id="9826137at2"/>
<keyword evidence="1" id="KW-0732">Signal</keyword>
<protein>
    <recommendedName>
        <fullName evidence="4">DNA-binding protein</fullName>
    </recommendedName>
</protein>